<protein>
    <submittedName>
        <fullName evidence="2">Uncharacterized protein</fullName>
    </submittedName>
</protein>
<reference evidence="3" key="2">
    <citation type="submission" date="2015-01" db="EMBL/GenBank/DDBJ databases">
        <title>Evolutionary Origins and Diversification of the Mycorrhizal Mutualists.</title>
        <authorList>
            <consortium name="DOE Joint Genome Institute"/>
            <consortium name="Mycorrhizal Genomics Consortium"/>
            <person name="Kohler A."/>
            <person name="Kuo A."/>
            <person name="Nagy L.G."/>
            <person name="Floudas D."/>
            <person name="Copeland A."/>
            <person name="Barry K.W."/>
            <person name="Cichocki N."/>
            <person name="Veneault-Fourrey C."/>
            <person name="LaButti K."/>
            <person name="Lindquist E.A."/>
            <person name="Lipzen A."/>
            <person name="Lundell T."/>
            <person name="Morin E."/>
            <person name="Murat C."/>
            <person name="Riley R."/>
            <person name="Ohm R."/>
            <person name="Sun H."/>
            <person name="Tunlid A."/>
            <person name="Henrissat B."/>
            <person name="Grigoriev I.V."/>
            <person name="Hibbett D.S."/>
            <person name="Martin F."/>
        </authorList>
    </citation>
    <scope>NUCLEOTIDE SEQUENCE [LARGE SCALE GENOMIC DNA]</scope>
    <source>
        <strain evidence="3">LaAM-08-1</strain>
    </source>
</reference>
<dbReference type="AlphaFoldDB" id="A0A0C9WY73"/>
<gene>
    <name evidence="2" type="ORF">K443DRAFT_16186</name>
</gene>
<feature type="compositionally biased region" description="Basic residues" evidence="1">
    <location>
        <begin position="1"/>
        <end position="14"/>
    </location>
</feature>
<sequence length="103" mass="11778">MIATHRPQRQRHARIPQENDTHATSPPKIDEATPRHTGKEQRPGATSLFATWQPDEQRMTSFVVVDNWVRPHLRRSPSLVPTTFMIKSRQLPGQSFESGQGKL</sequence>
<dbReference type="HOGENOM" id="CLU_2264175_0_0_1"/>
<evidence type="ECO:0000256" key="1">
    <source>
        <dbReference type="SAM" id="MobiDB-lite"/>
    </source>
</evidence>
<dbReference type="Proteomes" id="UP000054477">
    <property type="component" value="Unassembled WGS sequence"/>
</dbReference>
<name>A0A0C9WY73_9AGAR</name>
<feature type="compositionally biased region" description="Basic and acidic residues" evidence="1">
    <location>
        <begin position="28"/>
        <end position="42"/>
    </location>
</feature>
<organism evidence="2 3">
    <name type="scientific">Laccaria amethystina LaAM-08-1</name>
    <dbReference type="NCBI Taxonomy" id="1095629"/>
    <lineage>
        <taxon>Eukaryota</taxon>
        <taxon>Fungi</taxon>
        <taxon>Dikarya</taxon>
        <taxon>Basidiomycota</taxon>
        <taxon>Agaricomycotina</taxon>
        <taxon>Agaricomycetes</taxon>
        <taxon>Agaricomycetidae</taxon>
        <taxon>Agaricales</taxon>
        <taxon>Agaricineae</taxon>
        <taxon>Hydnangiaceae</taxon>
        <taxon>Laccaria</taxon>
    </lineage>
</organism>
<accession>A0A0C9WY73</accession>
<evidence type="ECO:0000313" key="3">
    <source>
        <dbReference type="Proteomes" id="UP000054477"/>
    </source>
</evidence>
<reference evidence="2 3" key="1">
    <citation type="submission" date="2014-04" db="EMBL/GenBank/DDBJ databases">
        <authorList>
            <consortium name="DOE Joint Genome Institute"/>
            <person name="Kuo A."/>
            <person name="Kohler A."/>
            <person name="Nagy L.G."/>
            <person name="Floudas D."/>
            <person name="Copeland A."/>
            <person name="Barry K.W."/>
            <person name="Cichocki N."/>
            <person name="Veneault-Fourrey C."/>
            <person name="LaButti K."/>
            <person name="Lindquist E.A."/>
            <person name="Lipzen A."/>
            <person name="Lundell T."/>
            <person name="Morin E."/>
            <person name="Murat C."/>
            <person name="Sun H."/>
            <person name="Tunlid A."/>
            <person name="Henrissat B."/>
            <person name="Grigoriev I.V."/>
            <person name="Hibbett D.S."/>
            <person name="Martin F."/>
            <person name="Nordberg H.P."/>
            <person name="Cantor M.N."/>
            <person name="Hua S.X."/>
        </authorList>
    </citation>
    <scope>NUCLEOTIDE SEQUENCE [LARGE SCALE GENOMIC DNA]</scope>
    <source>
        <strain evidence="2 3">LaAM-08-1</strain>
    </source>
</reference>
<dbReference type="EMBL" id="KN839797">
    <property type="protein sequence ID" value="KIJ89387.1"/>
    <property type="molecule type" value="Genomic_DNA"/>
</dbReference>
<feature type="region of interest" description="Disordered" evidence="1">
    <location>
        <begin position="1"/>
        <end position="47"/>
    </location>
</feature>
<proteinExistence type="predicted"/>
<evidence type="ECO:0000313" key="2">
    <source>
        <dbReference type="EMBL" id="KIJ89387.1"/>
    </source>
</evidence>
<keyword evidence="3" id="KW-1185">Reference proteome</keyword>